<comment type="caution">
    <text evidence="1">The sequence shown here is derived from an EMBL/GenBank/DDBJ whole genome shotgun (WGS) entry which is preliminary data.</text>
</comment>
<name>A0ABX2TYM6_CLOLD</name>
<reference evidence="1 2" key="1">
    <citation type="journal article" date="2016" name="Biotechnol. Bioeng.">
        <title>Traits of selected Clostridium strains for syngas fermentation to ethanol.</title>
        <authorList>
            <person name="Martin M.E."/>
            <person name="Richter H."/>
            <person name="Saha S."/>
            <person name="Angenent L.T."/>
        </authorList>
    </citation>
    <scope>NUCLEOTIDE SEQUENCE [LARGE SCALE GENOMIC DNA]</scope>
    <source>
        <strain evidence="1 2">PETC</strain>
    </source>
</reference>
<protein>
    <submittedName>
        <fullName evidence="1">Uncharacterized protein</fullName>
    </submittedName>
</protein>
<gene>
    <name evidence="1" type="ORF">WX45_01280</name>
</gene>
<sequence length="31" mass="3609">MPNNELSKELLSMNKKTYNRNTLIKIQDKSG</sequence>
<dbReference type="Proteomes" id="UP000077020">
    <property type="component" value="Unassembled WGS sequence"/>
</dbReference>
<proteinExistence type="predicted"/>
<evidence type="ECO:0000313" key="1">
    <source>
        <dbReference type="EMBL" id="OAA89448.1"/>
    </source>
</evidence>
<evidence type="ECO:0000313" key="2">
    <source>
        <dbReference type="Proteomes" id="UP000077020"/>
    </source>
</evidence>
<accession>A0ABX2TYM6</accession>
<dbReference type="EMBL" id="LITS01000001">
    <property type="protein sequence ID" value="OAA89448.1"/>
    <property type="molecule type" value="Genomic_DNA"/>
</dbReference>
<organism evidence="1 2">
    <name type="scientific">Clostridium ljungdahlii (strain ATCC 55383 / DSM 13528 / PETC)</name>
    <dbReference type="NCBI Taxonomy" id="748727"/>
    <lineage>
        <taxon>Bacteria</taxon>
        <taxon>Bacillati</taxon>
        <taxon>Bacillota</taxon>
        <taxon>Clostridia</taxon>
        <taxon>Eubacteriales</taxon>
        <taxon>Clostridiaceae</taxon>
        <taxon>Clostridium</taxon>
    </lineage>
</organism>
<keyword evidence="2" id="KW-1185">Reference proteome</keyword>